<dbReference type="EMBL" id="UAVU01000003">
    <property type="protein sequence ID" value="SQA99614.1"/>
    <property type="molecule type" value="Genomic_DNA"/>
</dbReference>
<evidence type="ECO:0000313" key="2">
    <source>
        <dbReference type="Proteomes" id="UP000251197"/>
    </source>
</evidence>
<sequence>MLPTSQNGETPLWVASTWFAAAIITAKPAAANRMPITNFVMLLGFKLRLASDGQNQLNTGASRIINSALIDWNQMVGISKLPIWRSV</sequence>
<dbReference type="AlphaFoldDB" id="A0A2X2T5L8"/>
<name>A0A2X2T5L8_9ENTR</name>
<evidence type="ECO:0000313" key="1">
    <source>
        <dbReference type="EMBL" id="SQA99614.1"/>
    </source>
</evidence>
<dbReference type="Proteomes" id="UP000251197">
    <property type="component" value="Unassembled WGS sequence"/>
</dbReference>
<organism evidence="1 2">
    <name type="scientific">Cedecea neteri</name>
    <dbReference type="NCBI Taxonomy" id="158822"/>
    <lineage>
        <taxon>Bacteria</taxon>
        <taxon>Pseudomonadati</taxon>
        <taxon>Pseudomonadota</taxon>
        <taxon>Gammaproteobacteria</taxon>
        <taxon>Enterobacterales</taxon>
        <taxon>Enterobacteriaceae</taxon>
        <taxon>Cedecea</taxon>
    </lineage>
</organism>
<proteinExistence type="predicted"/>
<protein>
    <submittedName>
        <fullName evidence="1">Uncharacterized protein</fullName>
    </submittedName>
</protein>
<gene>
    <name evidence="1" type="ORF">NCTC12120_03536</name>
</gene>
<accession>A0A2X2T5L8</accession>
<reference evidence="1 2" key="1">
    <citation type="submission" date="2018-06" db="EMBL/GenBank/DDBJ databases">
        <authorList>
            <consortium name="Pathogen Informatics"/>
            <person name="Doyle S."/>
        </authorList>
    </citation>
    <scope>NUCLEOTIDE SEQUENCE [LARGE SCALE GENOMIC DNA]</scope>
    <source>
        <strain evidence="1 2">NCTC12120</strain>
    </source>
</reference>